<dbReference type="InParanoid" id="A0A0H2S7F9"/>
<dbReference type="Proteomes" id="UP000053477">
    <property type="component" value="Unassembled WGS sequence"/>
</dbReference>
<keyword evidence="3" id="KW-1185">Reference proteome</keyword>
<feature type="compositionally biased region" description="Polar residues" evidence="1">
    <location>
        <begin position="7"/>
        <end position="35"/>
    </location>
</feature>
<dbReference type="EMBL" id="KQ085903">
    <property type="protein sequence ID" value="KLO17588.1"/>
    <property type="molecule type" value="Genomic_DNA"/>
</dbReference>
<reference evidence="2 3" key="1">
    <citation type="submission" date="2015-04" db="EMBL/GenBank/DDBJ databases">
        <title>Complete genome sequence of Schizopora paradoxa KUC8140, a cosmopolitan wood degrader in East Asia.</title>
        <authorList>
            <consortium name="DOE Joint Genome Institute"/>
            <person name="Min B."/>
            <person name="Park H."/>
            <person name="Jang Y."/>
            <person name="Kim J.-J."/>
            <person name="Kim K.H."/>
            <person name="Pangilinan J."/>
            <person name="Lipzen A."/>
            <person name="Riley R."/>
            <person name="Grigoriev I.V."/>
            <person name="Spatafora J.W."/>
            <person name="Choi I.-G."/>
        </authorList>
    </citation>
    <scope>NUCLEOTIDE SEQUENCE [LARGE SCALE GENOMIC DNA]</scope>
    <source>
        <strain evidence="2 3">KUC8140</strain>
    </source>
</reference>
<dbReference type="AlphaFoldDB" id="A0A0H2S7F9"/>
<name>A0A0H2S7F9_9AGAM</name>
<organism evidence="2 3">
    <name type="scientific">Schizopora paradoxa</name>
    <dbReference type="NCBI Taxonomy" id="27342"/>
    <lineage>
        <taxon>Eukaryota</taxon>
        <taxon>Fungi</taxon>
        <taxon>Dikarya</taxon>
        <taxon>Basidiomycota</taxon>
        <taxon>Agaricomycotina</taxon>
        <taxon>Agaricomycetes</taxon>
        <taxon>Hymenochaetales</taxon>
        <taxon>Schizoporaceae</taxon>
        <taxon>Schizopora</taxon>
    </lineage>
</organism>
<gene>
    <name evidence="2" type="ORF">SCHPADRAFT_925770</name>
</gene>
<protein>
    <submittedName>
        <fullName evidence="2">Uncharacterized protein</fullName>
    </submittedName>
</protein>
<sequence>MSVLFRSRSTMTRPKSTPQEKTLAQRASTFSTARTKSSSSPGGSSKKDMQFQARGRNSIGEAVRQVLQSIGNVAQKPREPEISAPVISHETLEACKSKYKLISLQAAAKNEHIAKREEDFERRDRVLAERRMKARARKTHPIIELPVGRPSSEEVRRFRGVWAS</sequence>
<proteinExistence type="predicted"/>
<feature type="region of interest" description="Disordered" evidence="1">
    <location>
        <begin position="1"/>
        <end position="57"/>
    </location>
</feature>
<evidence type="ECO:0000313" key="2">
    <source>
        <dbReference type="EMBL" id="KLO17588.1"/>
    </source>
</evidence>
<evidence type="ECO:0000256" key="1">
    <source>
        <dbReference type="SAM" id="MobiDB-lite"/>
    </source>
</evidence>
<accession>A0A0H2S7F9</accession>
<evidence type="ECO:0000313" key="3">
    <source>
        <dbReference type="Proteomes" id="UP000053477"/>
    </source>
</evidence>